<dbReference type="Pfam" id="PF00082">
    <property type="entry name" value="Peptidase_S8"/>
    <property type="match status" value="1"/>
</dbReference>
<dbReference type="PROSITE" id="PS00138">
    <property type="entry name" value="SUBTILASE_SER"/>
    <property type="match status" value="1"/>
</dbReference>
<reference evidence="9 10" key="2">
    <citation type="journal article" date="2020" name="Microbiol. Resour. Announc.">
        <title>Antarctic desert soil bacteria exhibit high novel natural product potential, evaluated through long-read genome sequencing and comparative genomics.</title>
        <authorList>
            <person name="Benaud N."/>
            <person name="Edwards R.J."/>
            <person name="Amos T.G."/>
            <person name="D'Agostino P.M."/>
            <person name="Gutierrez-Chavez C."/>
            <person name="Montgomery K."/>
            <person name="Nicetic I."/>
            <person name="Ferrari B.C."/>
        </authorList>
    </citation>
    <scope>NUCLEOTIDE SEQUENCE [LARGE SCALE GENOMIC DNA]</scope>
    <source>
        <strain evidence="9 10">SPB151</strain>
    </source>
</reference>
<feature type="active site" description="Charge relay system" evidence="5 6">
    <location>
        <position position="219"/>
    </location>
</feature>
<accession>A0A7G6WY86</accession>
<evidence type="ECO:0000259" key="8">
    <source>
        <dbReference type="Pfam" id="PF00082"/>
    </source>
</evidence>
<dbReference type="InterPro" id="IPR051048">
    <property type="entry name" value="Peptidase_S8/S53_subtilisin"/>
</dbReference>
<dbReference type="PANTHER" id="PTHR43399:SF4">
    <property type="entry name" value="CELL WALL-ASSOCIATED PROTEASE"/>
    <property type="match status" value="1"/>
</dbReference>
<reference evidence="10" key="1">
    <citation type="submission" date="2019-09" db="EMBL/GenBank/DDBJ databases">
        <title>Antimicrobial potential of Antarctic Bacteria.</title>
        <authorList>
            <person name="Benaud N."/>
            <person name="Edwards R.J."/>
            <person name="Ferrari B.C."/>
        </authorList>
    </citation>
    <scope>NUCLEOTIDE SEQUENCE [LARGE SCALE GENOMIC DNA]</scope>
    <source>
        <strain evidence="10">SPB151</strain>
    </source>
</reference>
<dbReference type="PANTHER" id="PTHR43399">
    <property type="entry name" value="SUBTILISIN-RELATED"/>
    <property type="match status" value="1"/>
</dbReference>
<evidence type="ECO:0000256" key="4">
    <source>
        <dbReference type="ARBA" id="ARBA00022825"/>
    </source>
</evidence>
<dbReference type="GO" id="GO:0004252">
    <property type="term" value="F:serine-type endopeptidase activity"/>
    <property type="evidence" value="ECO:0007669"/>
    <property type="project" value="UniProtKB-UniRule"/>
</dbReference>
<keyword evidence="10" id="KW-1185">Reference proteome</keyword>
<evidence type="ECO:0000256" key="7">
    <source>
        <dbReference type="RuleBase" id="RU003355"/>
    </source>
</evidence>
<evidence type="ECO:0000313" key="10">
    <source>
        <dbReference type="Proteomes" id="UP000515563"/>
    </source>
</evidence>
<dbReference type="GO" id="GO:0005975">
    <property type="term" value="P:carbohydrate metabolic process"/>
    <property type="evidence" value="ECO:0007669"/>
    <property type="project" value="UniProtKB-ARBA"/>
</dbReference>
<dbReference type="SUPFAM" id="SSF52743">
    <property type="entry name" value="Subtilisin-like"/>
    <property type="match status" value="1"/>
</dbReference>
<dbReference type="Gene3D" id="3.40.50.200">
    <property type="entry name" value="Peptidase S8/S53 domain"/>
    <property type="match status" value="1"/>
</dbReference>
<dbReference type="KEGG" id="kqi:F1D05_14815"/>
<evidence type="ECO:0000313" key="9">
    <source>
        <dbReference type="EMBL" id="QNE18951.1"/>
    </source>
</evidence>
<dbReference type="RefSeq" id="WP_185448246.1">
    <property type="nucleotide sequence ID" value="NZ_CP043661.1"/>
</dbReference>
<dbReference type="GO" id="GO:0006508">
    <property type="term" value="P:proteolysis"/>
    <property type="evidence" value="ECO:0007669"/>
    <property type="project" value="UniProtKB-KW"/>
</dbReference>
<name>A0A7G6WY86_9ACTN</name>
<gene>
    <name evidence="9" type="ORF">F1D05_14815</name>
</gene>
<comment type="similarity">
    <text evidence="1 6 7">Belongs to the peptidase S8 family.</text>
</comment>
<protein>
    <submittedName>
        <fullName evidence="9">S8 family serine peptidase</fullName>
    </submittedName>
</protein>
<keyword evidence="2 6" id="KW-0645">Protease</keyword>
<feature type="active site" description="Charge relay system" evidence="5 6">
    <location>
        <position position="250"/>
    </location>
</feature>
<evidence type="ECO:0000256" key="1">
    <source>
        <dbReference type="ARBA" id="ARBA00011073"/>
    </source>
</evidence>
<dbReference type="AlphaFoldDB" id="A0A7G6WY86"/>
<feature type="domain" description="Peptidase S8/S53" evidence="8">
    <location>
        <begin position="210"/>
        <end position="469"/>
    </location>
</feature>
<dbReference type="EMBL" id="CP043661">
    <property type="protein sequence ID" value="QNE18951.1"/>
    <property type="molecule type" value="Genomic_DNA"/>
</dbReference>
<evidence type="ECO:0000256" key="2">
    <source>
        <dbReference type="ARBA" id="ARBA00022670"/>
    </source>
</evidence>
<keyword evidence="4 6" id="KW-0720">Serine protease</keyword>
<dbReference type="Gene3D" id="2.60.40.10">
    <property type="entry name" value="Immunoglobulins"/>
    <property type="match status" value="1"/>
</dbReference>
<evidence type="ECO:0000256" key="5">
    <source>
        <dbReference type="PIRSR" id="PIRSR615500-1"/>
    </source>
</evidence>
<proteinExistence type="inferred from homology"/>
<keyword evidence="3 6" id="KW-0378">Hydrolase</keyword>
<dbReference type="InterPro" id="IPR036852">
    <property type="entry name" value="Peptidase_S8/S53_dom_sf"/>
</dbReference>
<dbReference type="InterPro" id="IPR022398">
    <property type="entry name" value="Peptidase_S8_His-AS"/>
</dbReference>
<sequence>MRRPATTLLTIGLVSSLLVVPGRPAVARSTAGPRVAGELGGTVTLITGDKVDVIPGAPPKVTPAPERAAMRFRITTEAGRVRVIPLDAVSLLAAGKLDPRLFDVTELIRSGYDDTRRPQLPLIVQRTAAARSAAVTLAGGSGRRELPSIGAFSVQESKRDAVTFWKSLSGAGTLRAEVGKVWLNGLRHPTLDKSVPQIGAPAAWSAGLTGRGVTVAVVDTGIDAQHPDLIGKVAAAKNFVDAPAGDQVGHGTHVASTITGTGAASGGGYRGVAPDARLLDAKVCLEQDCPEDAILAGMEWAAVEQQAAVVNLSLGSADAPGDDPLEQAVNALSAQHGTLFVVAAGNSGHQGGGGTIDSPGSAASALTVGAVDKQDVLADFSGRGATSDGLVKPDVTAPGVDIVAAKAAGTEAGTPVGDHYVSLSGTSMATPHVAGAAAILLQQHPDWTGAQVKAVLTGSAKPAGGSGAFDQGAGRIDVARAIKQQVTATPASLSFGLARWPHEDDPVQTKTIAYRNSADTPVTLDLELRIAGNPAGLFTVSPQRLVVPAGGTAEATVTADTRSGTVPAGRFSGQLVASTDGTTVSVPVGVEKETEMYPVEVTTIGRDGKAPREHLTFFDRIGDCGTDLYCGGYLYGAGTPTATLRLPPGDYTVADFSTVTGNDWTLLMHSVLTIGTESALTLDARKAKPLAMSVPKATARLMEQNLVVARDVHRGPGSALTYFQPGDAEHPIYVTDLGPPAPSTDVVSIAYARFAEPGPAGDFANSPYEYNVAAYRLGQVLDGVQLNPRQQDFATVNGAYAVDTDVPDEGKTMHWPHPADATLDYAVPTTDARELVSTLPFRRTEYYLTHGLAWSSTFVARAADGSSAGPWLFDSERSVYRPGRTYQQQWNKGVFGPRLISPPIMPNGLARGARRVGDQLILGLSLRSDSNPLHVNEPKLPSGSAKLYRDGELVVDWPRAAYVAADVPPAGASYRLETRVETPWSQRSTTVETAWTFRSAHVDGSAALPFMAVNFTPPLDDHNQAQAGSRFVVPVSVQRQPGAPAVRVKNLTVDVSTDDGKTWRAATVHQVGDGWRAEVDNPRGAAVSLRSVAEDVEGNKVEQTVLRGYVVKR</sequence>
<dbReference type="InterPro" id="IPR023827">
    <property type="entry name" value="Peptidase_S8_Asp-AS"/>
</dbReference>
<dbReference type="InterPro" id="IPR000209">
    <property type="entry name" value="Peptidase_S8/S53_dom"/>
</dbReference>
<dbReference type="InterPro" id="IPR015500">
    <property type="entry name" value="Peptidase_S8_subtilisin-rel"/>
</dbReference>
<evidence type="ECO:0000256" key="6">
    <source>
        <dbReference type="PROSITE-ProRule" id="PRU01240"/>
    </source>
</evidence>
<feature type="active site" description="Charge relay system" evidence="5 6">
    <location>
        <position position="427"/>
    </location>
</feature>
<dbReference type="InterPro" id="IPR023828">
    <property type="entry name" value="Peptidase_S8_Ser-AS"/>
</dbReference>
<dbReference type="PROSITE" id="PS51892">
    <property type="entry name" value="SUBTILASE"/>
    <property type="match status" value="1"/>
</dbReference>
<dbReference type="InterPro" id="IPR013783">
    <property type="entry name" value="Ig-like_fold"/>
</dbReference>
<dbReference type="PRINTS" id="PR00723">
    <property type="entry name" value="SUBTILISIN"/>
</dbReference>
<organism evidence="9 10">
    <name type="scientific">Kribbella qitaiheensis</name>
    <dbReference type="NCBI Taxonomy" id="1544730"/>
    <lineage>
        <taxon>Bacteria</taxon>
        <taxon>Bacillati</taxon>
        <taxon>Actinomycetota</taxon>
        <taxon>Actinomycetes</taxon>
        <taxon>Propionibacteriales</taxon>
        <taxon>Kribbellaceae</taxon>
        <taxon>Kribbella</taxon>
    </lineage>
</organism>
<evidence type="ECO:0000256" key="3">
    <source>
        <dbReference type="ARBA" id="ARBA00022801"/>
    </source>
</evidence>
<dbReference type="PROSITE" id="PS00136">
    <property type="entry name" value="SUBTILASE_ASP"/>
    <property type="match status" value="1"/>
</dbReference>
<dbReference type="Proteomes" id="UP000515563">
    <property type="component" value="Chromosome"/>
</dbReference>
<dbReference type="PROSITE" id="PS00137">
    <property type="entry name" value="SUBTILASE_HIS"/>
    <property type="match status" value="1"/>
</dbReference>